<evidence type="ECO:0000256" key="6">
    <source>
        <dbReference type="SAM" id="MobiDB-lite"/>
    </source>
</evidence>
<dbReference type="PANTHER" id="PTHR31920">
    <property type="entry name" value="B3 DOMAIN-CONTAINING"/>
    <property type="match status" value="1"/>
</dbReference>
<dbReference type="GO" id="GO:0003677">
    <property type="term" value="F:DNA binding"/>
    <property type="evidence" value="ECO:0007669"/>
    <property type="project" value="UniProtKB-KW"/>
</dbReference>
<feature type="compositionally biased region" description="Polar residues" evidence="6">
    <location>
        <begin position="309"/>
        <end position="321"/>
    </location>
</feature>
<feature type="chain" id="PRO_5040269769" description="TF-B3 domain-containing protein" evidence="7">
    <location>
        <begin position="19"/>
        <end position="618"/>
    </location>
</feature>
<keyword evidence="4" id="KW-0804">Transcription</keyword>
<comment type="subcellular location">
    <subcellularLocation>
        <location evidence="1">Nucleus</location>
    </subcellularLocation>
</comment>
<evidence type="ECO:0000259" key="8">
    <source>
        <dbReference type="PROSITE" id="PS50863"/>
    </source>
</evidence>
<keyword evidence="7" id="KW-0732">Signal</keyword>
<dbReference type="OrthoDB" id="635132at2759"/>
<sequence length="618" mass="68163">MCIVQWSKSLLLLVSTMGGQEEACAKCNRNCLLIHKLGEARKVSSFFKVMFGKRFSEVLFLPPKFSKTLSFHGGKRMYLQNSNGQKWNVVVSDENGSHAFQNGWSEFVKDHDIELGDFVVFHYIMGTSHFAVQIFGRSGCEKLASSATKNYQNKRMKIARDALDSHHPYDKFVAEPPAKKNPNASGVSRPNADVVQKRDKSENNGKSSFTMAGKAPSHENIAQGLNGESAMNFLEDLSFMLDRNMGFAKGDKEDLFDLSIFEIPEKKAAPKEVENPTASVDTKKFQVAEGNTFSGQCLDLESSSLPSGYLSTDVPPSSSMTEKPADRPHKSEFLVPPGRSLAPISFPFFTSNSDLLNKLNVVEVGSLGSWDWTAVPNILNHRAVAFGLEDPGPLVDGWWRELGNPATTLTPTPTPMLPGPLPEIESYEMGMAGFPCLTGTVFGHQLFLNFVLTLIFYFSAGRTGVVKQEPTEIIEDFGIDVVADTSLAILSGNANLSSNVEPGVIVKCEPIDLFDSSSELVANVTCLVQANSESFLELPEPLPIRAYRAAKLEKKMVILHDQAGRQWPVLYHQRFGFKILASGWAAFRKANDIQQGDECIFTLENRDEGIFAVTVHHS</sequence>
<dbReference type="InterPro" id="IPR015300">
    <property type="entry name" value="DNA-bd_pseudobarrel_sf"/>
</dbReference>
<dbReference type="PROSITE" id="PS50863">
    <property type="entry name" value="B3"/>
    <property type="match status" value="2"/>
</dbReference>
<evidence type="ECO:0000256" key="7">
    <source>
        <dbReference type="SAM" id="SignalP"/>
    </source>
</evidence>
<dbReference type="AlphaFoldDB" id="A0A9Q1JGY0"/>
<reference evidence="9" key="1">
    <citation type="submission" date="2022-04" db="EMBL/GenBank/DDBJ databases">
        <title>Carnegiea gigantea Genome sequencing and assembly v2.</title>
        <authorList>
            <person name="Copetti D."/>
            <person name="Sanderson M.J."/>
            <person name="Burquez A."/>
            <person name="Wojciechowski M.F."/>
        </authorList>
    </citation>
    <scope>NUCLEOTIDE SEQUENCE</scope>
    <source>
        <strain evidence="9">SGP5-SGP5p</strain>
        <tissue evidence="9">Aerial part</tissue>
    </source>
</reference>
<dbReference type="Pfam" id="PF02362">
    <property type="entry name" value="B3"/>
    <property type="match status" value="2"/>
</dbReference>
<accession>A0A9Q1JGY0</accession>
<feature type="domain" description="TF-B3" evidence="8">
    <location>
        <begin position="44"/>
        <end position="138"/>
    </location>
</feature>
<feature type="signal peptide" evidence="7">
    <location>
        <begin position="1"/>
        <end position="18"/>
    </location>
</feature>
<dbReference type="EMBL" id="JAKOGI010002407">
    <property type="protein sequence ID" value="KAJ8422059.1"/>
    <property type="molecule type" value="Genomic_DNA"/>
</dbReference>
<feature type="region of interest" description="Disordered" evidence="6">
    <location>
        <begin position="169"/>
        <end position="220"/>
    </location>
</feature>
<evidence type="ECO:0000313" key="9">
    <source>
        <dbReference type="EMBL" id="KAJ8422059.1"/>
    </source>
</evidence>
<evidence type="ECO:0000256" key="5">
    <source>
        <dbReference type="ARBA" id="ARBA00023242"/>
    </source>
</evidence>
<name>A0A9Q1JGY0_9CARY</name>
<gene>
    <name evidence="9" type="ORF">Cgig2_033672</name>
</gene>
<keyword evidence="10" id="KW-1185">Reference proteome</keyword>
<evidence type="ECO:0000313" key="10">
    <source>
        <dbReference type="Proteomes" id="UP001153076"/>
    </source>
</evidence>
<dbReference type="InterPro" id="IPR050655">
    <property type="entry name" value="Plant_B3_domain"/>
</dbReference>
<keyword evidence="3" id="KW-0238">DNA-binding</keyword>
<dbReference type="InterPro" id="IPR003340">
    <property type="entry name" value="B3_DNA-bd"/>
</dbReference>
<proteinExistence type="predicted"/>
<dbReference type="GO" id="GO:0005634">
    <property type="term" value="C:nucleus"/>
    <property type="evidence" value="ECO:0007669"/>
    <property type="project" value="UniProtKB-SubCell"/>
</dbReference>
<keyword evidence="2" id="KW-0805">Transcription regulation</keyword>
<feature type="region of interest" description="Disordered" evidence="6">
    <location>
        <begin position="309"/>
        <end position="331"/>
    </location>
</feature>
<feature type="domain" description="TF-B3" evidence="8">
    <location>
        <begin position="521"/>
        <end position="618"/>
    </location>
</feature>
<evidence type="ECO:0000256" key="1">
    <source>
        <dbReference type="ARBA" id="ARBA00004123"/>
    </source>
</evidence>
<protein>
    <recommendedName>
        <fullName evidence="8">TF-B3 domain-containing protein</fullName>
    </recommendedName>
</protein>
<dbReference type="Proteomes" id="UP001153076">
    <property type="component" value="Unassembled WGS sequence"/>
</dbReference>
<evidence type="ECO:0000256" key="4">
    <source>
        <dbReference type="ARBA" id="ARBA00023163"/>
    </source>
</evidence>
<organism evidence="9 10">
    <name type="scientific">Carnegiea gigantea</name>
    <dbReference type="NCBI Taxonomy" id="171969"/>
    <lineage>
        <taxon>Eukaryota</taxon>
        <taxon>Viridiplantae</taxon>
        <taxon>Streptophyta</taxon>
        <taxon>Embryophyta</taxon>
        <taxon>Tracheophyta</taxon>
        <taxon>Spermatophyta</taxon>
        <taxon>Magnoliopsida</taxon>
        <taxon>eudicotyledons</taxon>
        <taxon>Gunneridae</taxon>
        <taxon>Pentapetalae</taxon>
        <taxon>Caryophyllales</taxon>
        <taxon>Cactineae</taxon>
        <taxon>Cactaceae</taxon>
        <taxon>Cactoideae</taxon>
        <taxon>Echinocereeae</taxon>
        <taxon>Carnegiea</taxon>
    </lineage>
</organism>
<dbReference type="SMART" id="SM01019">
    <property type="entry name" value="B3"/>
    <property type="match status" value="2"/>
</dbReference>
<evidence type="ECO:0000256" key="2">
    <source>
        <dbReference type="ARBA" id="ARBA00023015"/>
    </source>
</evidence>
<keyword evidence="5" id="KW-0539">Nucleus</keyword>
<dbReference type="SUPFAM" id="SSF101936">
    <property type="entry name" value="DNA-binding pseudobarrel domain"/>
    <property type="match status" value="2"/>
</dbReference>
<dbReference type="PANTHER" id="PTHR31920:SF145">
    <property type="entry name" value="B3 DOMAIN-CONTAINING PROTEIN REM20-LIKE ISOFORM X1"/>
    <property type="match status" value="1"/>
</dbReference>
<dbReference type="CDD" id="cd10017">
    <property type="entry name" value="B3_DNA"/>
    <property type="match status" value="2"/>
</dbReference>
<dbReference type="Gene3D" id="2.40.330.10">
    <property type="entry name" value="DNA-binding pseudobarrel domain"/>
    <property type="match status" value="2"/>
</dbReference>
<evidence type="ECO:0000256" key="3">
    <source>
        <dbReference type="ARBA" id="ARBA00023125"/>
    </source>
</evidence>
<comment type="caution">
    <text evidence="9">The sequence shown here is derived from an EMBL/GenBank/DDBJ whole genome shotgun (WGS) entry which is preliminary data.</text>
</comment>